<evidence type="ECO:0000256" key="1">
    <source>
        <dbReference type="SAM" id="Phobius"/>
    </source>
</evidence>
<keyword evidence="1" id="KW-0812">Transmembrane</keyword>
<dbReference type="EMBL" id="MU866117">
    <property type="protein sequence ID" value="KAK4179395.1"/>
    <property type="molecule type" value="Genomic_DNA"/>
</dbReference>
<keyword evidence="1" id="KW-1133">Transmembrane helix</keyword>
<organism evidence="2 3">
    <name type="scientific">Triangularia setosa</name>
    <dbReference type="NCBI Taxonomy" id="2587417"/>
    <lineage>
        <taxon>Eukaryota</taxon>
        <taxon>Fungi</taxon>
        <taxon>Dikarya</taxon>
        <taxon>Ascomycota</taxon>
        <taxon>Pezizomycotina</taxon>
        <taxon>Sordariomycetes</taxon>
        <taxon>Sordariomycetidae</taxon>
        <taxon>Sordariales</taxon>
        <taxon>Podosporaceae</taxon>
        <taxon>Triangularia</taxon>
    </lineage>
</organism>
<feature type="transmembrane region" description="Helical" evidence="1">
    <location>
        <begin position="114"/>
        <end position="136"/>
    </location>
</feature>
<gene>
    <name evidence="2" type="ORF">QBC36DRAFT_287585</name>
</gene>
<evidence type="ECO:0000313" key="3">
    <source>
        <dbReference type="Proteomes" id="UP001302321"/>
    </source>
</evidence>
<comment type="caution">
    <text evidence="2">The sequence shown here is derived from an EMBL/GenBank/DDBJ whole genome shotgun (WGS) entry which is preliminary data.</text>
</comment>
<reference evidence="2" key="2">
    <citation type="submission" date="2023-05" db="EMBL/GenBank/DDBJ databases">
        <authorList>
            <consortium name="Lawrence Berkeley National Laboratory"/>
            <person name="Steindorff A."/>
            <person name="Hensen N."/>
            <person name="Bonometti L."/>
            <person name="Westerberg I."/>
            <person name="Brannstrom I.O."/>
            <person name="Guillou S."/>
            <person name="Cros-Aarteil S."/>
            <person name="Calhoun S."/>
            <person name="Haridas S."/>
            <person name="Kuo A."/>
            <person name="Mondo S."/>
            <person name="Pangilinan J."/>
            <person name="Riley R."/>
            <person name="Labutti K."/>
            <person name="Andreopoulos B."/>
            <person name="Lipzen A."/>
            <person name="Chen C."/>
            <person name="Yanf M."/>
            <person name="Daum C."/>
            <person name="Ng V."/>
            <person name="Clum A."/>
            <person name="Ohm R."/>
            <person name="Martin F."/>
            <person name="Silar P."/>
            <person name="Natvig D."/>
            <person name="Lalanne C."/>
            <person name="Gautier V."/>
            <person name="Ament-Velasquez S.L."/>
            <person name="Kruys A."/>
            <person name="Hutchinson M.I."/>
            <person name="Powell A.J."/>
            <person name="Barry K."/>
            <person name="Miller A.N."/>
            <person name="Grigoriev I.V."/>
            <person name="Debuchy R."/>
            <person name="Gladieux P."/>
            <person name="Thoren M.H."/>
            <person name="Johannesson H."/>
        </authorList>
    </citation>
    <scope>NUCLEOTIDE SEQUENCE</scope>
    <source>
        <strain evidence="2">CBS 892.96</strain>
    </source>
</reference>
<dbReference type="PANTHER" id="PTHR35394:SF5">
    <property type="entry name" value="DUF3176 DOMAIN-CONTAINING PROTEIN"/>
    <property type="match status" value="1"/>
</dbReference>
<proteinExistence type="predicted"/>
<keyword evidence="3" id="KW-1185">Reference proteome</keyword>
<protein>
    <submittedName>
        <fullName evidence="2">Uncharacterized protein</fullName>
    </submittedName>
</protein>
<dbReference type="PANTHER" id="PTHR35394">
    <property type="entry name" value="DUF3176 DOMAIN-CONTAINING PROTEIN"/>
    <property type="match status" value="1"/>
</dbReference>
<sequence>MDQASRGPLGSAKLALRIRHKHFVTPSTILSIVSVLTSPVTQLAISYPLREVVGPEDALGLALRSPNHLTDDPGDLPPGIHISSFTISSLFRYGFAYNVTGKALREESYINITWGWISFLAAELVLATVFPLLTIFTQIKDRKRHAENDTAAPMFHNCKDSTLVPLLALSNECRAAVGGGLHPREEMEKIARGLFVKFQGKEVVAAGVGKEEV</sequence>
<reference evidence="2" key="1">
    <citation type="journal article" date="2023" name="Mol. Phylogenet. Evol.">
        <title>Genome-scale phylogeny and comparative genomics of the fungal order Sordariales.</title>
        <authorList>
            <person name="Hensen N."/>
            <person name="Bonometti L."/>
            <person name="Westerberg I."/>
            <person name="Brannstrom I.O."/>
            <person name="Guillou S."/>
            <person name="Cros-Aarteil S."/>
            <person name="Calhoun S."/>
            <person name="Haridas S."/>
            <person name="Kuo A."/>
            <person name="Mondo S."/>
            <person name="Pangilinan J."/>
            <person name="Riley R."/>
            <person name="LaButti K."/>
            <person name="Andreopoulos B."/>
            <person name="Lipzen A."/>
            <person name="Chen C."/>
            <person name="Yan M."/>
            <person name="Daum C."/>
            <person name="Ng V."/>
            <person name="Clum A."/>
            <person name="Steindorff A."/>
            <person name="Ohm R.A."/>
            <person name="Martin F."/>
            <person name="Silar P."/>
            <person name="Natvig D.O."/>
            <person name="Lalanne C."/>
            <person name="Gautier V."/>
            <person name="Ament-Velasquez S.L."/>
            <person name="Kruys A."/>
            <person name="Hutchinson M.I."/>
            <person name="Powell A.J."/>
            <person name="Barry K."/>
            <person name="Miller A.N."/>
            <person name="Grigoriev I.V."/>
            <person name="Debuchy R."/>
            <person name="Gladieux P."/>
            <person name="Hiltunen Thoren M."/>
            <person name="Johannesson H."/>
        </authorList>
    </citation>
    <scope>NUCLEOTIDE SEQUENCE</scope>
    <source>
        <strain evidence="2">CBS 892.96</strain>
    </source>
</reference>
<evidence type="ECO:0000313" key="2">
    <source>
        <dbReference type="EMBL" id="KAK4179395.1"/>
    </source>
</evidence>
<dbReference type="Proteomes" id="UP001302321">
    <property type="component" value="Unassembled WGS sequence"/>
</dbReference>
<name>A0AAN7AAT6_9PEZI</name>
<accession>A0AAN7AAT6</accession>
<dbReference type="AlphaFoldDB" id="A0AAN7AAT6"/>
<keyword evidence="1" id="KW-0472">Membrane</keyword>
<feature type="transmembrane region" description="Helical" evidence="1">
    <location>
        <begin position="23"/>
        <end position="45"/>
    </location>
</feature>